<feature type="signal peptide" evidence="1">
    <location>
        <begin position="1"/>
        <end position="30"/>
    </location>
</feature>
<reference evidence="2 3" key="1">
    <citation type="submission" date="2024-04" db="EMBL/GenBank/DDBJ databases">
        <authorList>
            <person name="Fracassetti M."/>
        </authorList>
    </citation>
    <scope>NUCLEOTIDE SEQUENCE [LARGE SCALE GENOMIC DNA]</scope>
</reference>
<proteinExistence type="predicted"/>
<gene>
    <name evidence="2" type="ORF">LTRI10_LOCUS47961</name>
</gene>
<dbReference type="AlphaFoldDB" id="A0AAV2GC90"/>
<dbReference type="Proteomes" id="UP001497516">
    <property type="component" value="Chromosome 8"/>
</dbReference>
<evidence type="ECO:0000313" key="2">
    <source>
        <dbReference type="EMBL" id="CAL1408360.1"/>
    </source>
</evidence>
<dbReference type="EMBL" id="OZ034821">
    <property type="protein sequence ID" value="CAL1408360.1"/>
    <property type="molecule type" value="Genomic_DNA"/>
</dbReference>
<protein>
    <recommendedName>
        <fullName evidence="4">Transmembrane protein</fullName>
    </recommendedName>
</protein>
<organism evidence="2 3">
    <name type="scientific">Linum trigynum</name>
    <dbReference type="NCBI Taxonomy" id="586398"/>
    <lineage>
        <taxon>Eukaryota</taxon>
        <taxon>Viridiplantae</taxon>
        <taxon>Streptophyta</taxon>
        <taxon>Embryophyta</taxon>
        <taxon>Tracheophyta</taxon>
        <taxon>Spermatophyta</taxon>
        <taxon>Magnoliopsida</taxon>
        <taxon>eudicotyledons</taxon>
        <taxon>Gunneridae</taxon>
        <taxon>Pentapetalae</taxon>
        <taxon>rosids</taxon>
        <taxon>fabids</taxon>
        <taxon>Malpighiales</taxon>
        <taxon>Linaceae</taxon>
        <taxon>Linum</taxon>
    </lineage>
</organism>
<evidence type="ECO:0000313" key="3">
    <source>
        <dbReference type="Proteomes" id="UP001497516"/>
    </source>
</evidence>
<sequence length="74" mass="7900">MMMMTRKALPFVHLVAVMFMALLIIILSSAVPAESTRKLLQRGERIVGYSKVSLGSPNGCSHVGGSVSCIGRHG</sequence>
<feature type="chain" id="PRO_5043483431" description="Transmembrane protein" evidence="1">
    <location>
        <begin position="31"/>
        <end position="74"/>
    </location>
</feature>
<name>A0AAV2GC90_9ROSI</name>
<evidence type="ECO:0008006" key="4">
    <source>
        <dbReference type="Google" id="ProtNLM"/>
    </source>
</evidence>
<evidence type="ECO:0000256" key="1">
    <source>
        <dbReference type="SAM" id="SignalP"/>
    </source>
</evidence>
<keyword evidence="3" id="KW-1185">Reference proteome</keyword>
<accession>A0AAV2GC90</accession>
<keyword evidence="1" id="KW-0732">Signal</keyword>